<evidence type="ECO:0000256" key="1">
    <source>
        <dbReference type="SAM" id="MobiDB-lite"/>
    </source>
</evidence>
<reference evidence="3" key="1">
    <citation type="submission" date="2016-10" db="EMBL/GenBank/DDBJ databases">
        <authorList>
            <person name="Varghese N."/>
            <person name="Submissions S."/>
        </authorList>
    </citation>
    <scope>NUCLEOTIDE SEQUENCE [LARGE SCALE GENOMIC DNA]</scope>
    <source>
        <strain evidence="3">IBRC-M10078</strain>
    </source>
</reference>
<dbReference type="STRING" id="930152.SAMN05216565_12420"/>
<protein>
    <submittedName>
        <fullName evidence="2">Uncharacterized protein</fullName>
    </submittedName>
</protein>
<sequence length="66" mass="8068">MGKSRAKRTREKIVREGKRNPEQSRSEYVYADLRTRVTKTKKDQLYRIKHKNQYSKKRDNDSFCFI</sequence>
<feature type="region of interest" description="Disordered" evidence="1">
    <location>
        <begin position="1"/>
        <end position="26"/>
    </location>
</feature>
<dbReference type="OrthoDB" id="2365803at2"/>
<evidence type="ECO:0000313" key="3">
    <source>
        <dbReference type="Proteomes" id="UP000199159"/>
    </source>
</evidence>
<feature type="compositionally biased region" description="Basic residues" evidence="1">
    <location>
        <begin position="1"/>
        <end position="10"/>
    </location>
</feature>
<gene>
    <name evidence="2" type="ORF">SAMN05216565_12420</name>
</gene>
<dbReference type="AlphaFoldDB" id="A0A1H0X237"/>
<accession>A0A1H0X237</accession>
<evidence type="ECO:0000313" key="2">
    <source>
        <dbReference type="EMBL" id="SDP97003.1"/>
    </source>
</evidence>
<proteinExistence type="predicted"/>
<dbReference type="EMBL" id="FNJU01000024">
    <property type="protein sequence ID" value="SDP97003.1"/>
    <property type="molecule type" value="Genomic_DNA"/>
</dbReference>
<feature type="compositionally biased region" description="Basic and acidic residues" evidence="1">
    <location>
        <begin position="11"/>
        <end position="25"/>
    </location>
</feature>
<dbReference type="Proteomes" id="UP000199159">
    <property type="component" value="Unassembled WGS sequence"/>
</dbReference>
<keyword evidence="3" id="KW-1185">Reference proteome</keyword>
<name>A0A1H0X237_9BACI</name>
<organism evidence="2 3">
    <name type="scientific">Litchfieldia salsa</name>
    <dbReference type="NCBI Taxonomy" id="930152"/>
    <lineage>
        <taxon>Bacteria</taxon>
        <taxon>Bacillati</taxon>
        <taxon>Bacillota</taxon>
        <taxon>Bacilli</taxon>
        <taxon>Bacillales</taxon>
        <taxon>Bacillaceae</taxon>
        <taxon>Litchfieldia</taxon>
    </lineage>
</organism>